<dbReference type="RefSeq" id="WP_085123137.1">
    <property type="nucleotide sequence ID" value="NZ_FWZX01000009.1"/>
</dbReference>
<evidence type="ECO:0000313" key="3">
    <source>
        <dbReference type="Proteomes" id="UP000192917"/>
    </source>
</evidence>
<organism evidence="2 3">
    <name type="scientific">Tistlia consotensis USBA 355</name>
    <dbReference type="NCBI Taxonomy" id="560819"/>
    <lineage>
        <taxon>Bacteria</taxon>
        <taxon>Pseudomonadati</taxon>
        <taxon>Pseudomonadota</taxon>
        <taxon>Alphaproteobacteria</taxon>
        <taxon>Rhodospirillales</taxon>
        <taxon>Rhodovibrionaceae</taxon>
        <taxon>Tistlia</taxon>
    </lineage>
</organism>
<gene>
    <name evidence="2" type="ORF">SAMN05428998_10975</name>
</gene>
<proteinExistence type="predicted"/>
<protein>
    <recommendedName>
        <fullName evidence="4">Relaxase/Mobilisation nuclease domain-containing protein</fullName>
    </recommendedName>
</protein>
<dbReference type="EMBL" id="FWZX01000009">
    <property type="protein sequence ID" value="SMF27307.1"/>
    <property type="molecule type" value="Genomic_DNA"/>
</dbReference>
<dbReference type="Gene3D" id="3.30.930.30">
    <property type="match status" value="1"/>
</dbReference>
<sequence length="480" mass="52719">MDRQAFARAAVAARADRALGRAGGPALPAIVKAVSKASDGEGLRRLVRYVARLDGGAGARRDGGDEAPAIFLGSEQVSGREALDVAAGWEEPPRAQRGRPPALARHLVVSVPQEEGPAARSAFERSIQGLVDETFEAWGHPTFWVLHLEHGRHPHAHLVVRNRSSLTGRALACDRLLLDGLRLELARQAEAAGLVEGLDASRRVDRPELTSRASEQAVRDTPTWQLRRARRRREDTLVREAPDYAARFGRDFVARAEAPDDAGPRRAVTPAAGGDERGSGVLVDEVGRLFDRLDALRIWRRRAAAEQRFRSLWPEVPALAEWSLRHRPGLFGACAPDATARLRTDAATAELLRRLKPLRPPGRGWVSTQLPPARSRRAPMTDPRAGGRTQGGGLDLGAERVPLWSRPPSREEAIRGLRELARHLARLLPGRAEDVEQLTAEALRLEQAQADRSLQRQRPTSVGRQSGEVEPPSGRRPRNR</sequence>
<feature type="region of interest" description="Disordered" evidence="1">
    <location>
        <begin position="362"/>
        <end position="401"/>
    </location>
</feature>
<keyword evidence="3" id="KW-1185">Reference proteome</keyword>
<reference evidence="2 3" key="1">
    <citation type="submission" date="2017-04" db="EMBL/GenBank/DDBJ databases">
        <authorList>
            <person name="Afonso C.L."/>
            <person name="Miller P.J."/>
            <person name="Scott M.A."/>
            <person name="Spackman E."/>
            <person name="Goraichik I."/>
            <person name="Dimitrov K.M."/>
            <person name="Suarez D.L."/>
            <person name="Swayne D.E."/>
        </authorList>
    </citation>
    <scope>NUCLEOTIDE SEQUENCE [LARGE SCALE GENOMIC DNA]</scope>
    <source>
        <strain evidence="2 3">USBA 355</strain>
    </source>
</reference>
<dbReference type="STRING" id="560819.SAMN05428998_10975"/>
<accession>A0A1Y6BSU3</accession>
<dbReference type="Proteomes" id="UP000192917">
    <property type="component" value="Unassembled WGS sequence"/>
</dbReference>
<feature type="region of interest" description="Disordered" evidence="1">
    <location>
        <begin position="449"/>
        <end position="480"/>
    </location>
</feature>
<name>A0A1Y6BSU3_9PROT</name>
<feature type="compositionally biased region" description="Polar residues" evidence="1">
    <location>
        <begin position="450"/>
        <end position="464"/>
    </location>
</feature>
<evidence type="ECO:0000313" key="2">
    <source>
        <dbReference type="EMBL" id="SMF27307.1"/>
    </source>
</evidence>
<evidence type="ECO:0008006" key="4">
    <source>
        <dbReference type="Google" id="ProtNLM"/>
    </source>
</evidence>
<evidence type="ECO:0000256" key="1">
    <source>
        <dbReference type="SAM" id="MobiDB-lite"/>
    </source>
</evidence>
<dbReference type="AlphaFoldDB" id="A0A1Y6BSU3"/>